<keyword evidence="1" id="KW-0175">Coiled coil</keyword>
<proteinExistence type="predicted"/>
<evidence type="ECO:0000313" key="2">
    <source>
        <dbReference type="EMBL" id="KAL2801504.1"/>
    </source>
</evidence>
<comment type="caution">
    <text evidence="2">The sequence shown here is derived from an EMBL/GenBank/DDBJ whole genome shotgun (WGS) entry which is preliminary data.</text>
</comment>
<reference evidence="2 3" key="1">
    <citation type="submission" date="2024-07" db="EMBL/GenBank/DDBJ databases">
        <title>Section-level genome sequencing and comparative genomics of Aspergillus sections Usti and Cavernicolus.</title>
        <authorList>
            <consortium name="Lawrence Berkeley National Laboratory"/>
            <person name="Nybo J.L."/>
            <person name="Vesth T.C."/>
            <person name="Theobald S."/>
            <person name="Frisvad J.C."/>
            <person name="Larsen T.O."/>
            <person name="Kjaerboelling I."/>
            <person name="Rothschild-Mancinelli K."/>
            <person name="Lyhne E.K."/>
            <person name="Kogle M.E."/>
            <person name="Barry K."/>
            <person name="Clum A."/>
            <person name="Na H."/>
            <person name="Ledsgaard L."/>
            <person name="Lin J."/>
            <person name="Lipzen A."/>
            <person name="Kuo A."/>
            <person name="Riley R."/>
            <person name="Mondo S."/>
            <person name="Labutti K."/>
            <person name="Haridas S."/>
            <person name="Pangalinan J."/>
            <person name="Salamov A.A."/>
            <person name="Simmons B.A."/>
            <person name="Magnuson J.K."/>
            <person name="Chen J."/>
            <person name="Drula E."/>
            <person name="Henrissat B."/>
            <person name="Wiebenga A."/>
            <person name="Lubbers R.J."/>
            <person name="Gomes A.C."/>
            <person name="Makela M.R."/>
            <person name="Stajich J."/>
            <person name="Grigoriev I.V."/>
            <person name="Mortensen U.H."/>
            <person name="De Vries R.P."/>
            <person name="Baker S.E."/>
            <person name="Andersen M.R."/>
        </authorList>
    </citation>
    <scope>NUCLEOTIDE SEQUENCE [LARGE SCALE GENOMIC DNA]</scope>
    <source>
        <strain evidence="2 3">CBS 588.65</strain>
    </source>
</reference>
<feature type="coiled-coil region" evidence="1">
    <location>
        <begin position="127"/>
        <end position="196"/>
    </location>
</feature>
<dbReference type="Proteomes" id="UP001610334">
    <property type="component" value="Unassembled WGS sequence"/>
</dbReference>
<organism evidence="2 3">
    <name type="scientific">Aspergillus granulosus</name>
    <dbReference type="NCBI Taxonomy" id="176169"/>
    <lineage>
        <taxon>Eukaryota</taxon>
        <taxon>Fungi</taxon>
        <taxon>Dikarya</taxon>
        <taxon>Ascomycota</taxon>
        <taxon>Pezizomycotina</taxon>
        <taxon>Eurotiomycetes</taxon>
        <taxon>Eurotiomycetidae</taxon>
        <taxon>Eurotiales</taxon>
        <taxon>Aspergillaceae</taxon>
        <taxon>Aspergillus</taxon>
        <taxon>Aspergillus subgen. Nidulantes</taxon>
    </lineage>
</organism>
<evidence type="ECO:0000313" key="3">
    <source>
        <dbReference type="Proteomes" id="UP001610334"/>
    </source>
</evidence>
<accession>A0ABR4GR11</accession>
<protein>
    <submittedName>
        <fullName evidence="2">Uncharacterized protein</fullName>
    </submittedName>
</protein>
<gene>
    <name evidence="2" type="ORF">BJX63DRAFT_438789</name>
</gene>
<keyword evidence="3" id="KW-1185">Reference proteome</keyword>
<sequence length="204" mass="22953">MRSVPGSANFVAKPWQAISVLSLASLSHGTVSNKLTNSDDRLGIKLDPQAVRLQPTPEDGYAWSVTDSKRHLMKTCLSNGTVGLYDEICKEIGQSIEAVRPTRPTGPALGSGPLFGSDEDDSFTATIQRLRLDNHKLREENLCLQDRIEKIYDSSQMWEKQTRHLQTESEREKSLIQELERELSGVRRDVQEAIRLLGRHQTQV</sequence>
<name>A0ABR4GR11_9EURO</name>
<dbReference type="EMBL" id="JBFXLT010000392">
    <property type="protein sequence ID" value="KAL2801504.1"/>
    <property type="molecule type" value="Genomic_DNA"/>
</dbReference>
<evidence type="ECO:0000256" key="1">
    <source>
        <dbReference type="SAM" id="Coils"/>
    </source>
</evidence>